<dbReference type="PANTHER" id="PTHR38937">
    <property type="entry name" value="MEMBRANE PROTEIN OF ER BODY-LIKE PROTEIN"/>
    <property type="match status" value="1"/>
</dbReference>
<dbReference type="Proteomes" id="UP001227230">
    <property type="component" value="Chromosome 7"/>
</dbReference>
<evidence type="ECO:0000256" key="1">
    <source>
        <dbReference type="SAM" id="MobiDB-lite"/>
    </source>
</evidence>
<organism evidence="3 4">
    <name type="scientific">Vitis vinifera</name>
    <name type="common">Grape</name>
    <dbReference type="NCBI Taxonomy" id="29760"/>
    <lineage>
        <taxon>Eukaryota</taxon>
        <taxon>Viridiplantae</taxon>
        <taxon>Streptophyta</taxon>
        <taxon>Embryophyta</taxon>
        <taxon>Tracheophyta</taxon>
        <taxon>Spermatophyta</taxon>
        <taxon>Magnoliopsida</taxon>
        <taxon>eudicotyledons</taxon>
        <taxon>Gunneridae</taxon>
        <taxon>Pentapetalae</taxon>
        <taxon>rosids</taxon>
        <taxon>Vitales</taxon>
        <taxon>Vitaceae</taxon>
        <taxon>Viteae</taxon>
        <taxon>Vitis</taxon>
    </lineage>
</organism>
<feature type="compositionally biased region" description="Basic and acidic residues" evidence="1">
    <location>
        <begin position="1"/>
        <end position="12"/>
    </location>
</feature>
<feature type="region of interest" description="Disordered" evidence="1">
    <location>
        <begin position="1"/>
        <end position="30"/>
    </location>
</feature>
<dbReference type="EMBL" id="CP126654">
    <property type="protein sequence ID" value="WJZ91256.1"/>
    <property type="molecule type" value="Genomic_DNA"/>
</dbReference>
<sequence length="752" mass="82126">MEQARQWEEVGLRKTRSQNHAAVPPAPAVTTATATATVTRIEDEVVFEERVDVEDGRGVIKFGDTESFVLEKNSSDEGLDVTAKITDIRKSLSTVINHQNGENIRDESLPCNLSTFDESYEERITRFKPSDSEIIERASIDLIKETDEETEFELERLLEKPNSHKFYCPNCNACIEKIILLRREQERLLAAVNNLERSEPIETTFTCTSCYTFLVFIGNQLISIFTPRRKEPKGILTSCADVGSERSCTEGSDVEALVPSRSLDISLPDQSYQPPSIQKASLPVLPSDNGGLAYNLTPTLEEVKEDIVEGSSLPQGMAIDVREISENAIRNKTGDDQRQYVEENGVTTKDPLHNLNGTLFDQNGHIPYTQNASTSVNLFGIEGTEIGTTISLTEGSSLTKEVKIDIREKVDDAMEMNNEDENNIQEAAFHKESIIEIGESGKQEETFHEGYADETKGKGPLEPRFSQAAQSVSVSETHIAPKSANKWGVVKGVVYGGLTESSKGPGVVTSDIASGSDEPLASPITQVIPVPEAPTISGPENSKQWEILKSIVYGGLIESITSLSIVTSAAGADATTLNILALGLANLIGGLFVIGHNLMELRNDQSRESTSQTSKEMDRYYRQLGQRENFKLHATVVVLSFLLFGLVAPVTYGFSFLKSGNKDMKLVAVAAASLLCITMLAIGKAYIQKASSFYGYIKTILYYVIAGFMASGVSYVVGDLIKKLLEKLGLFESASTLSLPGTALAKSGWGSY</sequence>
<keyword evidence="2" id="KW-1133">Transmembrane helix</keyword>
<evidence type="ECO:0000313" key="4">
    <source>
        <dbReference type="Proteomes" id="UP001227230"/>
    </source>
</evidence>
<dbReference type="CDD" id="cd01059">
    <property type="entry name" value="CCC1_like"/>
    <property type="match status" value="1"/>
</dbReference>
<reference evidence="3 4" key="1">
    <citation type="journal article" date="2023" name="Hortic Res">
        <title>The complete reference genome for grapevine (Vitis vinifera L.) genetics and breeding.</title>
        <authorList>
            <person name="Shi X."/>
            <person name="Cao S."/>
            <person name="Wang X."/>
            <person name="Huang S."/>
            <person name="Wang Y."/>
            <person name="Liu Z."/>
            <person name="Liu W."/>
            <person name="Leng X."/>
            <person name="Peng Y."/>
            <person name="Wang N."/>
            <person name="Wang Y."/>
            <person name="Ma Z."/>
            <person name="Xu X."/>
            <person name="Zhang F."/>
            <person name="Xue H."/>
            <person name="Zhong H."/>
            <person name="Wang Y."/>
            <person name="Zhang K."/>
            <person name="Velt A."/>
            <person name="Avia K."/>
            <person name="Holtgrawe D."/>
            <person name="Grimplet J."/>
            <person name="Matus J.T."/>
            <person name="Ware D."/>
            <person name="Wu X."/>
            <person name="Wang H."/>
            <person name="Liu C."/>
            <person name="Fang Y."/>
            <person name="Rustenholz C."/>
            <person name="Cheng Z."/>
            <person name="Xiao H."/>
            <person name="Zhou Y."/>
        </authorList>
    </citation>
    <scope>NUCLEOTIDE SEQUENCE [LARGE SCALE GENOMIC DNA]</scope>
    <source>
        <strain evidence="4">cv. Pinot noir / PN40024</strain>
        <tissue evidence="3">Leaf</tissue>
    </source>
</reference>
<accession>A0ABY9C9Y6</accession>
<keyword evidence="4" id="KW-1185">Reference proteome</keyword>
<feature type="transmembrane region" description="Helical" evidence="2">
    <location>
        <begin position="632"/>
        <end position="654"/>
    </location>
</feature>
<dbReference type="InterPro" id="IPR052843">
    <property type="entry name" value="ER_body_metal_sequester"/>
</dbReference>
<protein>
    <recommendedName>
        <fullName evidence="5">Membrane protein of ER body-like protein</fullName>
    </recommendedName>
</protein>
<keyword evidence="2" id="KW-0812">Transmembrane</keyword>
<feature type="transmembrane region" description="Helical" evidence="2">
    <location>
        <begin position="579"/>
        <end position="599"/>
    </location>
</feature>
<evidence type="ECO:0008006" key="5">
    <source>
        <dbReference type="Google" id="ProtNLM"/>
    </source>
</evidence>
<gene>
    <name evidence="3" type="ORF">VitviT2T_010345</name>
</gene>
<evidence type="ECO:0000256" key="2">
    <source>
        <dbReference type="SAM" id="Phobius"/>
    </source>
</evidence>
<evidence type="ECO:0000313" key="3">
    <source>
        <dbReference type="EMBL" id="WJZ91256.1"/>
    </source>
</evidence>
<name>A0ABY9C9Y6_VITVI</name>
<feature type="transmembrane region" description="Helical" evidence="2">
    <location>
        <begin position="699"/>
        <end position="718"/>
    </location>
</feature>
<feature type="transmembrane region" description="Helical" evidence="2">
    <location>
        <begin position="666"/>
        <end position="687"/>
    </location>
</feature>
<keyword evidence="2" id="KW-0472">Membrane</keyword>
<proteinExistence type="predicted"/>
<dbReference type="PANTHER" id="PTHR38937:SF2">
    <property type="entry name" value="MEMBRANE PROTEIN OF ER BODY-LIKE PROTEIN ISOFORM X1"/>
    <property type="match status" value="1"/>
</dbReference>